<gene>
    <name evidence="3" type="ORF">SBOR_8115</name>
</gene>
<organism evidence="3 4">
    <name type="scientific">Sclerotinia borealis (strain F-4128)</name>
    <dbReference type="NCBI Taxonomy" id="1432307"/>
    <lineage>
        <taxon>Eukaryota</taxon>
        <taxon>Fungi</taxon>
        <taxon>Dikarya</taxon>
        <taxon>Ascomycota</taxon>
        <taxon>Pezizomycotina</taxon>
        <taxon>Leotiomycetes</taxon>
        <taxon>Helotiales</taxon>
        <taxon>Sclerotiniaceae</taxon>
        <taxon>Sclerotinia</taxon>
    </lineage>
</organism>
<keyword evidence="4" id="KW-1185">Reference proteome</keyword>
<name>W9CAB9_SCLBF</name>
<dbReference type="Pfam" id="PF01822">
    <property type="entry name" value="WSC"/>
    <property type="match status" value="2"/>
</dbReference>
<comment type="caution">
    <text evidence="3">The sequence shown here is derived from an EMBL/GenBank/DDBJ whole genome shotgun (WGS) entry which is preliminary data.</text>
</comment>
<feature type="compositionally biased region" description="Low complexity" evidence="1">
    <location>
        <begin position="1423"/>
        <end position="1480"/>
    </location>
</feature>
<evidence type="ECO:0000313" key="4">
    <source>
        <dbReference type="Proteomes" id="UP000019487"/>
    </source>
</evidence>
<feature type="domain" description="WSC" evidence="2">
    <location>
        <begin position="1492"/>
        <end position="1539"/>
    </location>
</feature>
<dbReference type="InterPro" id="IPR002889">
    <property type="entry name" value="WSC_carb-bd"/>
</dbReference>
<accession>W9CAB9</accession>
<protein>
    <recommendedName>
        <fullName evidence="2">WSC domain-containing protein</fullName>
    </recommendedName>
</protein>
<feature type="domain" description="WSC" evidence="2">
    <location>
        <begin position="1357"/>
        <end position="1396"/>
    </location>
</feature>
<sequence length="1547" mass="165202">MSNTNLTIHRHIGPFPTSESRQHPALRFLEHYANKINSASYGGSYLPYYHPQSIFHDATGVDYIGGAVIWKWIQGLFGGDIFEKIDMESKEFFVISGLDDGEWKIYGEWLAYWWVKGTGEKISVPRSMVFTLVKAEGEEAGERVDVNGEVVEEVGFEGLQIGDVRLYYDRSLLAGVFRRSEQEKEKFGKSQDDDPYHYGKNHYADITVVQPSLHARRAELLSLFFPTLRFFSSSFFSEEQEQQQQQQQSHRENHHFSRISRLTNIAKSDVFVFVEALLMLMLMGSVAEAQYQSGLNSSVLSVPNSCAQVAPRYWDILSGSIYPFPVITSYLQQSFETWSFSYFPEEICRFPSNSWVVLHMESAIVPLPRCSLGLNSRFSHSANTKRRPSSVFSTYHYQIPKTNGLAMMWSKLPFLLAFVPALVGSLAPTDEIRDADAPQSGYLDNHNMHPATVGSAIFGILWKNNYGNNKEKWYAKPLVYTPPGKSQLVFIASAMNVIRTLDAVNGTLLNSRVIQPPFLQSDLGCTDIPDFIGIIGTPIIDPSTNIVYFFSKGYKNGAASGGVVNGLYKFYAVDIITLQDIAGFPVLIDGNFADNDNTRYFLGGTVLQRPSVTLINGVVIGAFGGHCDLFNYTGMLVGVSTTPGVGVTSIFAMESSPGAPPVVADFNIQEGGKAGIWQGGMGLATDGSRLFLATGNGEGHANGDVPASGRTPLSTLDEVVGDFAVSTAGKITLSDYFEPYEYVSMDAGDRDLGSGGVALLDPTVFVGTGVSRIAIVIGKNGKAYVLNANNLGGFKQGAGGKFVVIVIYYILVDNHAGTDNILQTIIAQGSIFAGPGSYPLEGGYIYFTPVGFPTVCYKLGHDDKGAPLFTLFGQSATNSAGAVGIGIPTTTTYKGQAGTGILWISDPNAGLKAYNAVPVNGILTPISIPPTGGLNKFQRPAFGDGRLYVSDTNGNVICLGSPVALPLQCTQPVDFGEVAIGSTATQIINCTAQIAITSVNGCTTGDKTWQCVNSTLPQGPLAQGANFSFPVTWNLTQASINDAQNASFGHVLPGVASTGLNIYTTNAIPKYSTIVPVSLSGTTVSKGPFLDIAPAEVDLGGIVVGAQSALTGLDGTVIISNIGAQVMNIYGTAWTHNIAPDDGDPIYTNITNGNLGSGFSTTAIPKAGDTIVSGGSVTVPLNFVSNITGAYSTFVEFWTDGGNGNVFITGSASTAPIANISIATIEGGWDFSEPVVMNFGNVLAGKTVTSYIRICNSGGSALLITKSKPPIDTELLAPDSAVDLHEGQVVEVNTCAMGAVSIVAAPLGVNRLDHTVSDVWILNTDDITFGIHDVQVTANINIYIWGAITMAAVDSYKNNTQCWCGNKAPTAAKYSDPSLNKCTFSCPGDKTQACGGDGTFVSIYYDRIKYIPGPDSIPGLLIPSTGSSSSSSSSTSTSATTSSSSSSPPASNSPQNITTISTSTSTSTSTTTTTSSLTPTPTIPPIIGPYTYIGCYTEATTGRALTGKSYTNNSMTIESCYAFCSAFIYFGLEYRRECMSYLIISYH</sequence>
<dbReference type="OrthoDB" id="5985073at2759"/>
<dbReference type="Proteomes" id="UP000019487">
    <property type="component" value="Unassembled WGS sequence"/>
</dbReference>
<dbReference type="EMBL" id="AYSA01000490">
    <property type="protein sequence ID" value="ESZ91505.1"/>
    <property type="molecule type" value="Genomic_DNA"/>
</dbReference>
<evidence type="ECO:0000256" key="1">
    <source>
        <dbReference type="SAM" id="MobiDB-lite"/>
    </source>
</evidence>
<dbReference type="STRING" id="1432307.W9CAB9"/>
<proteinExistence type="predicted"/>
<evidence type="ECO:0000259" key="2">
    <source>
        <dbReference type="Pfam" id="PF01822"/>
    </source>
</evidence>
<reference evidence="3 4" key="1">
    <citation type="journal article" date="2014" name="Genome Announc.">
        <title>Draft genome sequence of Sclerotinia borealis, a psychrophilic plant pathogenic fungus.</title>
        <authorList>
            <person name="Mardanov A.V."/>
            <person name="Beletsky A.V."/>
            <person name="Kadnikov V.V."/>
            <person name="Ignatov A.N."/>
            <person name="Ravin N.V."/>
        </authorList>
    </citation>
    <scope>NUCLEOTIDE SEQUENCE [LARGE SCALE GENOMIC DNA]</scope>
    <source>
        <strain evidence="4">F-4157</strain>
    </source>
</reference>
<feature type="region of interest" description="Disordered" evidence="1">
    <location>
        <begin position="1421"/>
        <end position="1482"/>
    </location>
</feature>
<evidence type="ECO:0000313" key="3">
    <source>
        <dbReference type="EMBL" id="ESZ91505.1"/>
    </source>
</evidence>
<dbReference type="HOGENOM" id="CLU_246545_0_0_1"/>